<accession>A0A8X8B9K3</accession>
<dbReference type="EMBL" id="JAAMPC010000001">
    <property type="protein sequence ID" value="KAG2330024.1"/>
    <property type="molecule type" value="Genomic_DNA"/>
</dbReference>
<organism evidence="1 2">
    <name type="scientific">Brassica carinata</name>
    <name type="common">Ethiopian mustard</name>
    <name type="synonym">Abyssinian cabbage</name>
    <dbReference type="NCBI Taxonomy" id="52824"/>
    <lineage>
        <taxon>Eukaryota</taxon>
        <taxon>Viridiplantae</taxon>
        <taxon>Streptophyta</taxon>
        <taxon>Embryophyta</taxon>
        <taxon>Tracheophyta</taxon>
        <taxon>Spermatophyta</taxon>
        <taxon>Magnoliopsida</taxon>
        <taxon>eudicotyledons</taxon>
        <taxon>Gunneridae</taxon>
        <taxon>Pentapetalae</taxon>
        <taxon>rosids</taxon>
        <taxon>malvids</taxon>
        <taxon>Brassicales</taxon>
        <taxon>Brassicaceae</taxon>
        <taxon>Brassiceae</taxon>
        <taxon>Brassica</taxon>
    </lineage>
</organism>
<proteinExistence type="predicted"/>
<protein>
    <submittedName>
        <fullName evidence="1">Uncharacterized protein</fullName>
    </submittedName>
</protein>
<gene>
    <name evidence="1" type="ORF">Bca52824_001204</name>
</gene>
<keyword evidence="2" id="KW-1185">Reference proteome</keyword>
<sequence>MTSVRDYMREAVLCVTCGPEQVAKYQFVCLSPYTVGDKTFLQEGVTEEQHWEAIKELVGGHPIVCSKHMLKIMFNKPQLLIVFRVALEIEMVYAKACDDGTEDGVDYPRFTVDYVIDMQRGFILSPDDPTNYNENEEVLYGELMTIEELDRAFPNFQGPPNIHHSTSLEVQPLGELPTLPPVWEDMTAEEAYWNGMMEEDASYEVYINQSSHPTHGALGLPIGPNRRISTAPRHTIIVINDDYNDDASYTGSSDGINENENINRLTPTLPKTPTHAEENNNAATIEKNNAVEFCIHERLLERLSKQYVHLLQMSKLVEPLFPTPVLPNCVLISQLELEPQVTSEEQNLCLTLTTHLLRLRTSMVAFIPSFQSLK</sequence>
<comment type="caution">
    <text evidence="1">The sequence shown here is derived from an EMBL/GenBank/DDBJ whole genome shotgun (WGS) entry which is preliminary data.</text>
</comment>
<evidence type="ECO:0000313" key="1">
    <source>
        <dbReference type="EMBL" id="KAG2330024.1"/>
    </source>
</evidence>
<name>A0A8X8B9K3_BRACI</name>
<dbReference type="AlphaFoldDB" id="A0A8X8B9K3"/>
<reference evidence="1 2" key="1">
    <citation type="submission" date="2020-02" db="EMBL/GenBank/DDBJ databases">
        <authorList>
            <person name="Ma Q."/>
            <person name="Huang Y."/>
            <person name="Song X."/>
            <person name="Pei D."/>
        </authorList>
    </citation>
    <scope>NUCLEOTIDE SEQUENCE [LARGE SCALE GENOMIC DNA]</scope>
    <source>
        <strain evidence="1">Sxm20200214</strain>
        <tissue evidence="1">Leaf</tissue>
    </source>
</reference>
<dbReference type="Proteomes" id="UP000886595">
    <property type="component" value="Unassembled WGS sequence"/>
</dbReference>
<evidence type="ECO:0000313" key="2">
    <source>
        <dbReference type="Proteomes" id="UP000886595"/>
    </source>
</evidence>